<gene>
    <name evidence="2" type="ORF">ON006_00645</name>
</gene>
<protein>
    <submittedName>
        <fullName evidence="2">Crp/Fnr family transcriptional regulator</fullName>
    </submittedName>
</protein>
<sequence length="205" mass="24113">MAFSTDEKIIYSETKFFLESVKEVCPSITESELSQYALRLKFIELKKKELFLKSGETQKLLGFVTKGLVRSFYIDKDGNERTVGFYPEGDYATHYPSFIIQKPSKYSIQCLEPTTFACLSFDDLQWLYKQSQNFEKYGRLIAEEVLRQQQARIESFVFQIAEERYLDFIQHRSALFNRISLSHLCSYLGIERQSLTRIRQKVAQK</sequence>
<dbReference type="SUPFAM" id="SSF51206">
    <property type="entry name" value="cAMP-binding domain-like"/>
    <property type="match status" value="1"/>
</dbReference>
<dbReference type="Gene3D" id="2.60.120.10">
    <property type="entry name" value="Jelly Rolls"/>
    <property type="match status" value="1"/>
</dbReference>
<dbReference type="InterPro" id="IPR014710">
    <property type="entry name" value="RmlC-like_jellyroll"/>
</dbReference>
<dbReference type="CDD" id="cd00038">
    <property type="entry name" value="CAP_ED"/>
    <property type="match status" value="1"/>
</dbReference>
<dbReference type="RefSeq" id="WP_244824622.1">
    <property type="nucleotide sequence ID" value="NZ_CP112998.1"/>
</dbReference>
<evidence type="ECO:0000259" key="1">
    <source>
        <dbReference type="Pfam" id="PF00027"/>
    </source>
</evidence>
<dbReference type="KEGG" id="dpf:ON006_00645"/>
<dbReference type="AlphaFoldDB" id="A0A9E8N9J7"/>
<evidence type="ECO:0000313" key="3">
    <source>
        <dbReference type="Proteomes" id="UP001164653"/>
    </source>
</evidence>
<accession>A0A9E8N9J7</accession>
<dbReference type="InterPro" id="IPR018490">
    <property type="entry name" value="cNMP-bd_dom_sf"/>
</dbReference>
<feature type="domain" description="Cyclic nucleotide-binding" evidence="1">
    <location>
        <begin position="44"/>
        <end position="130"/>
    </location>
</feature>
<organism evidence="2 3">
    <name type="scientific">Dyadobacter pollutisoli</name>
    <dbReference type="NCBI Taxonomy" id="2910158"/>
    <lineage>
        <taxon>Bacteria</taxon>
        <taxon>Pseudomonadati</taxon>
        <taxon>Bacteroidota</taxon>
        <taxon>Cytophagia</taxon>
        <taxon>Cytophagales</taxon>
        <taxon>Spirosomataceae</taxon>
        <taxon>Dyadobacter</taxon>
    </lineage>
</organism>
<dbReference type="Proteomes" id="UP001164653">
    <property type="component" value="Chromosome"/>
</dbReference>
<dbReference type="InterPro" id="IPR000595">
    <property type="entry name" value="cNMP-bd_dom"/>
</dbReference>
<dbReference type="Pfam" id="PF00027">
    <property type="entry name" value="cNMP_binding"/>
    <property type="match status" value="1"/>
</dbReference>
<proteinExistence type="predicted"/>
<dbReference type="EMBL" id="CP112998">
    <property type="protein sequence ID" value="WAC12475.1"/>
    <property type="molecule type" value="Genomic_DNA"/>
</dbReference>
<name>A0A9E8N9J7_9BACT</name>
<keyword evidence="3" id="KW-1185">Reference proteome</keyword>
<reference evidence="2" key="1">
    <citation type="submission" date="2022-11" db="EMBL/GenBank/DDBJ databases">
        <title>Dyadobacter pollutisoli sp. nov., isolated from plastic dumped soil.</title>
        <authorList>
            <person name="Kim J.M."/>
            <person name="Kim K.R."/>
            <person name="Lee J.K."/>
            <person name="Hao L."/>
            <person name="Jeon C.O."/>
        </authorList>
    </citation>
    <scope>NUCLEOTIDE SEQUENCE</scope>
    <source>
        <strain evidence="2">U1</strain>
    </source>
</reference>
<evidence type="ECO:0000313" key="2">
    <source>
        <dbReference type="EMBL" id="WAC12475.1"/>
    </source>
</evidence>